<gene>
    <name evidence="9" type="primary">rnfA</name>
    <name evidence="10" type="ORF">J9260_00485</name>
</gene>
<feature type="transmembrane region" description="Helical" evidence="9">
    <location>
        <begin position="6"/>
        <end position="28"/>
    </location>
</feature>
<dbReference type="KEGG" id="tun:J9260_00485"/>
<dbReference type="AlphaFoldDB" id="A0A975F9Q0"/>
<name>A0A975F9Q0_9GAMM</name>
<keyword evidence="9" id="KW-1003">Cell membrane</keyword>
<sequence length="194" mass="20634">MNTDSVTFIFFNSVLANNFVLAMFLGLCPFLGVSGKLNTAVPMGLATSFVMLVSSICAYFINELLVAFNIEYLRLISYIVVIASAVQLVEMTMKKLSPALFRALGIYLPLITTNCAVLGVALFQTSKEYAFMQSVSYAGGAGVGFILALVLMAGLRERLDLARLPSVTQGAALSLILGALLSMAFMGFAGLGAE</sequence>
<keyword evidence="2 9" id="KW-0813">Transport</keyword>
<dbReference type="GO" id="GO:0012505">
    <property type="term" value="C:endomembrane system"/>
    <property type="evidence" value="ECO:0007669"/>
    <property type="project" value="UniProtKB-SubCell"/>
</dbReference>
<dbReference type="InterPro" id="IPR003667">
    <property type="entry name" value="NqrDE/RnfAE"/>
</dbReference>
<feature type="transmembrane region" description="Helical" evidence="9">
    <location>
        <begin position="167"/>
        <end position="191"/>
    </location>
</feature>
<keyword evidence="7 9" id="KW-1133">Transmembrane helix</keyword>
<evidence type="ECO:0000256" key="1">
    <source>
        <dbReference type="ARBA" id="ARBA00004127"/>
    </source>
</evidence>
<evidence type="ECO:0000256" key="8">
    <source>
        <dbReference type="ARBA" id="ARBA00023136"/>
    </source>
</evidence>
<keyword evidence="5 9" id="KW-1278">Translocase</keyword>
<dbReference type="InterPro" id="IPR011293">
    <property type="entry name" value="Ion_transpt_RnfA/RsxA"/>
</dbReference>
<dbReference type="PANTHER" id="PTHR30335:SF0">
    <property type="entry name" value="ION-TRANSLOCATING OXIDOREDUCTASE COMPLEX SUBUNIT A"/>
    <property type="match status" value="1"/>
</dbReference>
<keyword evidence="11" id="KW-1185">Reference proteome</keyword>
<comment type="function">
    <text evidence="9">Part of a membrane-bound complex that couples electron transfer with translocation of ions across the membrane.</text>
</comment>
<dbReference type="EC" id="7.-.-.-" evidence="9"/>
<comment type="subcellular location">
    <subcellularLocation>
        <location evidence="9">Cell inner membrane</location>
        <topology evidence="9">Multi-pass membrane protein</topology>
    </subcellularLocation>
    <subcellularLocation>
        <location evidence="1">Endomembrane system</location>
        <topology evidence="1">Multi-pass membrane protein</topology>
    </subcellularLocation>
</comment>
<dbReference type="Proteomes" id="UP000672009">
    <property type="component" value="Chromosome"/>
</dbReference>
<evidence type="ECO:0000313" key="10">
    <source>
        <dbReference type="EMBL" id="QTR53603.1"/>
    </source>
</evidence>
<feature type="transmembrane region" description="Helical" evidence="9">
    <location>
        <begin position="40"/>
        <end position="61"/>
    </location>
</feature>
<keyword evidence="3 9" id="KW-0997">Cell inner membrane</keyword>
<evidence type="ECO:0000256" key="7">
    <source>
        <dbReference type="ARBA" id="ARBA00022989"/>
    </source>
</evidence>
<proteinExistence type="inferred from homology"/>
<feature type="transmembrane region" description="Helical" evidence="9">
    <location>
        <begin position="104"/>
        <end position="123"/>
    </location>
</feature>
<dbReference type="GO" id="GO:0022900">
    <property type="term" value="P:electron transport chain"/>
    <property type="evidence" value="ECO:0007669"/>
    <property type="project" value="UniProtKB-UniRule"/>
</dbReference>
<reference evidence="10" key="1">
    <citation type="submission" date="2021-04" db="EMBL/GenBank/DDBJ databases">
        <title>Genomics, taxonomy and metabolism of representatives of sulfur bacteria of the genus Thiothrix: Thiothrix fructosivorans QT, Thiothrix unzii A1T and three new species, Thiothrix subterranea sp. nov., Thiothrix litoralis sp. nov. and 'Candidatus Thiothrix anitrata' sp. nov.</title>
        <authorList>
            <person name="Ravin N.V."/>
            <person name="Smolyakov D."/>
            <person name="Rudenko T.S."/>
            <person name="Mardanov A.V."/>
            <person name="Beletsky A.V."/>
            <person name="Markov N.D."/>
            <person name="Fomenkov A.I."/>
            <person name="Roberts R.J."/>
            <person name="Karnachuk O.V."/>
            <person name="Novikov A."/>
            <person name="Grabovich M.Y."/>
        </authorList>
    </citation>
    <scope>NUCLEOTIDE SEQUENCE</scope>
    <source>
        <strain evidence="10">A1</strain>
    </source>
</reference>
<evidence type="ECO:0000256" key="9">
    <source>
        <dbReference type="HAMAP-Rule" id="MF_00459"/>
    </source>
</evidence>
<dbReference type="PANTHER" id="PTHR30335">
    <property type="entry name" value="INTEGRAL MEMBRANE PROTEIN OF SOXR-REDUCING COMPLEX"/>
    <property type="match status" value="1"/>
</dbReference>
<feature type="transmembrane region" description="Helical" evidence="9">
    <location>
        <begin position="135"/>
        <end position="155"/>
    </location>
</feature>
<dbReference type="PIRSF" id="PIRSF006102">
    <property type="entry name" value="NQR_DE"/>
    <property type="match status" value="1"/>
</dbReference>
<dbReference type="EMBL" id="CP072793">
    <property type="protein sequence ID" value="QTR53603.1"/>
    <property type="molecule type" value="Genomic_DNA"/>
</dbReference>
<feature type="transmembrane region" description="Helical" evidence="9">
    <location>
        <begin position="73"/>
        <end position="92"/>
    </location>
</feature>
<evidence type="ECO:0000256" key="2">
    <source>
        <dbReference type="ARBA" id="ARBA00022448"/>
    </source>
</evidence>
<comment type="similarity">
    <text evidence="9">Belongs to the NqrDE/RnfAE family.</text>
</comment>
<evidence type="ECO:0000256" key="4">
    <source>
        <dbReference type="ARBA" id="ARBA00022692"/>
    </source>
</evidence>
<evidence type="ECO:0000313" key="11">
    <source>
        <dbReference type="Proteomes" id="UP000672009"/>
    </source>
</evidence>
<keyword evidence="4 9" id="KW-0812">Transmembrane</keyword>
<organism evidence="10 11">
    <name type="scientific">Thiothrix unzii</name>
    <dbReference type="NCBI Taxonomy" id="111769"/>
    <lineage>
        <taxon>Bacteria</taxon>
        <taxon>Pseudomonadati</taxon>
        <taxon>Pseudomonadota</taxon>
        <taxon>Gammaproteobacteria</taxon>
        <taxon>Thiotrichales</taxon>
        <taxon>Thiotrichaceae</taxon>
        <taxon>Thiothrix</taxon>
    </lineage>
</organism>
<keyword evidence="6 9" id="KW-0249">Electron transport</keyword>
<dbReference type="GO" id="GO:0005886">
    <property type="term" value="C:plasma membrane"/>
    <property type="evidence" value="ECO:0007669"/>
    <property type="project" value="UniProtKB-SubCell"/>
</dbReference>
<accession>A0A975F9Q0</accession>
<dbReference type="HAMAP" id="MF_00459">
    <property type="entry name" value="RsxA_RnfA"/>
    <property type="match status" value="1"/>
</dbReference>
<comment type="subunit">
    <text evidence="9">The complex is composed of six subunits: RnfA, RnfB, RnfC, RnfD, RnfE and RnfG.</text>
</comment>
<evidence type="ECO:0000256" key="5">
    <source>
        <dbReference type="ARBA" id="ARBA00022967"/>
    </source>
</evidence>
<dbReference type="Pfam" id="PF02508">
    <property type="entry name" value="Rnf-Nqr"/>
    <property type="match status" value="1"/>
</dbReference>
<protein>
    <recommendedName>
        <fullName evidence="9">Ion-translocating oxidoreductase complex subunit A</fullName>
        <ecNumber evidence="9">7.-.-.-</ecNumber>
    </recommendedName>
    <alternativeName>
        <fullName evidence="9">Rnf electron transport complex subunit A</fullName>
    </alternativeName>
</protein>
<dbReference type="NCBIfam" id="TIGR01943">
    <property type="entry name" value="rnfA"/>
    <property type="match status" value="1"/>
</dbReference>
<dbReference type="RefSeq" id="WP_210219119.1">
    <property type="nucleotide sequence ID" value="NZ_CP072793.1"/>
</dbReference>
<dbReference type="InterPro" id="IPR050133">
    <property type="entry name" value="NqrDE/RnfAE_oxidrdctase"/>
</dbReference>
<evidence type="ECO:0000256" key="6">
    <source>
        <dbReference type="ARBA" id="ARBA00022982"/>
    </source>
</evidence>
<evidence type="ECO:0000256" key="3">
    <source>
        <dbReference type="ARBA" id="ARBA00022519"/>
    </source>
</evidence>
<keyword evidence="8 9" id="KW-0472">Membrane</keyword>